<feature type="binding site" evidence="9">
    <location>
        <position position="24"/>
    </location>
    <ligand>
        <name>phosphoenolpyruvate</name>
        <dbReference type="ChEBI" id="CHEBI:58702"/>
    </ligand>
</feature>
<dbReference type="FunFam" id="3.65.10.10:FF:000005">
    <property type="entry name" value="3-phosphoshikimate 1-carboxyvinyltransferase"/>
    <property type="match status" value="1"/>
</dbReference>
<feature type="active site" description="Proton acceptor" evidence="9">
    <location>
        <position position="326"/>
    </location>
</feature>
<dbReference type="HAMAP" id="MF_00210">
    <property type="entry name" value="EPSP_synth"/>
    <property type="match status" value="1"/>
</dbReference>
<dbReference type="PROSITE" id="PS00104">
    <property type="entry name" value="EPSP_SYNTHASE_1"/>
    <property type="match status" value="1"/>
</dbReference>
<dbReference type="InterPro" id="IPR013792">
    <property type="entry name" value="RNA3'P_cycl/enolpyr_Trfase_a/b"/>
</dbReference>
<feature type="binding site" evidence="9">
    <location>
        <position position="357"/>
    </location>
    <ligand>
        <name>phosphoenolpyruvate</name>
        <dbReference type="ChEBI" id="CHEBI:58702"/>
    </ligand>
</feature>
<dbReference type="Proteomes" id="UP000366051">
    <property type="component" value="Chromosome"/>
</dbReference>
<comment type="catalytic activity">
    <reaction evidence="8">
        <text>3-phosphoshikimate + phosphoenolpyruvate = 5-O-(1-carboxyvinyl)-3-phosphoshikimate + phosphate</text>
        <dbReference type="Rhea" id="RHEA:21256"/>
        <dbReference type="ChEBI" id="CHEBI:43474"/>
        <dbReference type="ChEBI" id="CHEBI:57701"/>
        <dbReference type="ChEBI" id="CHEBI:58702"/>
        <dbReference type="ChEBI" id="CHEBI:145989"/>
        <dbReference type="EC" id="2.5.1.19"/>
    </reaction>
    <physiologicalReaction direction="left-to-right" evidence="8">
        <dbReference type="Rhea" id="RHEA:21257"/>
    </physiologicalReaction>
</comment>
<feature type="binding site" evidence="9">
    <location>
        <position position="353"/>
    </location>
    <ligand>
        <name>3-phosphoshikimate</name>
        <dbReference type="ChEBI" id="CHEBI:145989"/>
    </ligand>
</feature>
<dbReference type="GO" id="GO:0008652">
    <property type="term" value="P:amino acid biosynthetic process"/>
    <property type="evidence" value="ECO:0007669"/>
    <property type="project" value="UniProtKB-KW"/>
</dbReference>
<comment type="subunit">
    <text evidence="9">Monomer.</text>
</comment>
<evidence type="ECO:0000256" key="4">
    <source>
        <dbReference type="ARBA" id="ARBA00022490"/>
    </source>
</evidence>
<feature type="binding site" evidence="9">
    <location>
        <position position="97"/>
    </location>
    <ligand>
        <name>phosphoenolpyruvate</name>
        <dbReference type="ChEBI" id="CHEBI:58702"/>
    </ligand>
</feature>
<evidence type="ECO:0000313" key="12">
    <source>
        <dbReference type="Proteomes" id="UP000366051"/>
    </source>
</evidence>
<feature type="binding site" evidence="9">
    <location>
        <position position="326"/>
    </location>
    <ligand>
        <name>3-phosphoshikimate</name>
        <dbReference type="ChEBI" id="CHEBI:145989"/>
    </ligand>
</feature>
<name>A0A5Q2MY08_9FIRM</name>
<feature type="binding site" evidence="9">
    <location>
        <position position="174"/>
    </location>
    <ligand>
        <name>3-phosphoshikimate</name>
        <dbReference type="ChEBI" id="CHEBI:145989"/>
    </ligand>
</feature>
<dbReference type="AlphaFoldDB" id="A0A5Q2MY08"/>
<comment type="pathway">
    <text evidence="2 9">Metabolic intermediate biosynthesis; chorismate biosynthesis; chorismate from D-erythrose 4-phosphate and phosphoenolpyruvate: step 6/7.</text>
</comment>
<dbReference type="InterPro" id="IPR006264">
    <property type="entry name" value="EPSP_synthase"/>
</dbReference>
<feature type="binding site" evidence="9">
    <location>
        <position position="25"/>
    </location>
    <ligand>
        <name>3-phosphoshikimate</name>
        <dbReference type="ChEBI" id="CHEBI:145989"/>
    </ligand>
</feature>
<dbReference type="GO" id="GO:0009423">
    <property type="term" value="P:chorismate biosynthetic process"/>
    <property type="evidence" value="ECO:0007669"/>
    <property type="project" value="UniProtKB-UniRule"/>
</dbReference>
<evidence type="ECO:0000256" key="1">
    <source>
        <dbReference type="ARBA" id="ARBA00002174"/>
    </source>
</evidence>
<dbReference type="SUPFAM" id="SSF55205">
    <property type="entry name" value="EPT/RTPC-like"/>
    <property type="match status" value="1"/>
</dbReference>
<evidence type="ECO:0000259" key="10">
    <source>
        <dbReference type="Pfam" id="PF00275"/>
    </source>
</evidence>
<evidence type="ECO:0000256" key="3">
    <source>
        <dbReference type="ARBA" id="ARBA00009948"/>
    </source>
</evidence>
<dbReference type="GO" id="GO:0005737">
    <property type="term" value="C:cytoplasm"/>
    <property type="evidence" value="ECO:0007669"/>
    <property type="project" value="UniProtKB-SubCell"/>
</dbReference>
<dbReference type="KEGG" id="hcv:FTV88_1635"/>
<evidence type="ECO:0000256" key="6">
    <source>
        <dbReference type="ARBA" id="ARBA00022679"/>
    </source>
</evidence>
<keyword evidence="4 9" id="KW-0963">Cytoplasm</keyword>
<dbReference type="InterPro" id="IPR036968">
    <property type="entry name" value="Enolpyruvate_Tfrase_sf"/>
</dbReference>
<evidence type="ECO:0000256" key="8">
    <source>
        <dbReference type="ARBA" id="ARBA00044633"/>
    </source>
</evidence>
<keyword evidence="12" id="KW-1185">Reference proteome</keyword>
<dbReference type="GO" id="GO:0003866">
    <property type="term" value="F:3-phosphoshikimate 1-carboxyvinyltransferase activity"/>
    <property type="evidence" value="ECO:0007669"/>
    <property type="project" value="UniProtKB-UniRule"/>
</dbReference>
<evidence type="ECO:0000256" key="9">
    <source>
        <dbReference type="HAMAP-Rule" id="MF_00210"/>
    </source>
</evidence>
<dbReference type="EMBL" id="CP045875">
    <property type="protein sequence ID" value="QGG47734.1"/>
    <property type="molecule type" value="Genomic_DNA"/>
</dbReference>
<accession>A0A5Q2MY08</accession>
<keyword evidence="7 9" id="KW-0057">Aromatic amino acid biosynthesis</keyword>
<comment type="caution">
    <text evidence="9">Lacks conserved residue(s) required for the propagation of feature annotation.</text>
</comment>
<dbReference type="GO" id="GO:0009073">
    <property type="term" value="P:aromatic amino acid family biosynthetic process"/>
    <property type="evidence" value="ECO:0007669"/>
    <property type="project" value="UniProtKB-KW"/>
</dbReference>
<dbReference type="EC" id="2.5.1.19" evidence="9"/>
<dbReference type="InterPro" id="IPR023193">
    <property type="entry name" value="EPSP_synthase_CS"/>
</dbReference>
<dbReference type="PANTHER" id="PTHR21090:SF5">
    <property type="entry name" value="PENTAFUNCTIONAL AROM POLYPEPTIDE"/>
    <property type="match status" value="1"/>
</dbReference>
<dbReference type="CDD" id="cd01556">
    <property type="entry name" value="EPSP_synthase"/>
    <property type="match status" value="1"/>
</dbReference>
<evidence type="ECO:0000256" key="5">
    <source>
        <dbReference type="ARBA" id="ARBA00022605"/>
    </source>
</evidence>
<comment type="function">
    <text evidence="1 9">Catalyzes the transfer of the enolpyruvyl moiety of phosphoenolpyruvate (PEP) to the 5-hydroxyl of shikimate-3-phosphate (S3P) to produce enolpyruvyl shikimate-3-phosphate and inorganic phosphate.</text>
</comment>
<sequence length="439" mass="46260">MQGQDVVVKGLGPLQGDLTVPGDKSISHRAVMFGSLAKGQTRIKNFLPGQDCLSTIACFRKMGIAISQPTATEVIVQGQGLQGLQEPGDVLDVGNSGTTMRLMTGILSGQPFFSVLTGDDSIRSRPMGRVTEPLKKMGATILGRQDSKKAPLAVAGTGRPLQAIDYSTPVASAQIKSAILLAGLYGDGITTVREPHRSRDHTERMLTAFGATIRQSTNPSVEGFFSSIESFPTLQGQDIEVPGDISSAAFLLVAASIVPQSQLRIRNVGVNPTRDGIIEVLQAMGSSIQQENERIVAGEPVADLIVKSASLQGTTIGGDLIPRLIDEIPILAVAALCAQGKTVIRDAAELRVKESDRIAVLAGELRKMGATIEEHPDGMTICGFQRLQGATVESKGDHRIAMALAIAALVAEGSTTIQDAGAVDVSFPGFFSTLKLLQQ</sequence>
<dbReference type="FunFam" id="3.65.10.10:FF:000006">
    <property type="entry name" value="3-phosphoshikimate 1-carboxyvinyltransferase"/>
    <property type="match status" value="1"/>
</dbReference>
<feature type="domain" description="Enolpyruvate transferase" evidence="10">
    <location>
        <begin position="9"/>
        <end position="434"/>
    </location>
</feature>
<evidence type="ECO:0000313" key="11">
    <source>
        <dbReference type="EMBL" id="QGG47734.1"/>
    </source>
</evidence>
<dbReference type="NCBIfam" id="TIGR01356">
    <property type="entry name" value="aroA"/>
    <property type="match status" value="1"/>
</dbReference>
<dbReference type="PIRSF" id="PIRSF000505">
    <property type="entry name" value="EPSPS"/>
    <property type="match status" value="1"/>
</dbReference>
<feature type="binding site" evidence="9">
    <location>
        <position position="172"/>
    </location>
    <ligand>
        <name>3-phosphoshikimate</name>
        <dbReference type="ChEBI" id="CHEBI:145989"/>
    </ligand>
</feature>
<reference evidence="12" key="1">
    <citation type="submission" date="2019-11" db="EMBL/GenBank/DDBJ databases">
        <title>Genome sequence of Heliorestis convoluta strain HH, an alkaliphilic and minimalistic phototrophic bacterium from a soda lake in Egypt.</title>
        <authorList>
            <person name="Dewey E.D."/>
            <person name="Stokes L.M."/>
            <person name="Burchell B.M."/>
            <person name="Shaffer K.N."/>
            <person name="Huntington A.M."/>
            <person name="Baker J.M."/>
            <person name="Nadendla S."/>
            <person name="Giglio M.G."/>
            <person name="Touchman J.W."/>
            <person name="Blankenship R.E."/>
            <person name="Madigan M.T."/>
            <person name="Sattley W.M."/>
        </authorList>
    </citation>
    <scope>NUCLEOTIDE SEQUENCE [LARGE SCALE GENOMIC DNA]</scope>
    <source>
        <strain evidence="12">HH</strain>
    </source>
</reference>
<dbReference type="PROSITE" id="PS00885">
    <property type="entry name" value="EPSP_SYNTHASE_2"/>
    <property type="match status" value="1"/>
</dbReference>
<dbReference type="PANTHER" id="PTHR21090">
    <property type="entry name" value="AROM/DEHYDROQUINATE SYNTHASE"/>
    <property type="match status" value="1"/>
</dbReference>
<dbReference type="Gene3D" id="3.65.10.10">
    <property type="entry name" value="Enolpyruvate transferase domain"/>
    <property type="match status" value="2"/>
</dbReference>
<dbReference type="InterPro" id="IPR001986">
    <property type="entry name" value="Enolpyruvate_Tfrase_dom"/>
</dbReference>
<comment type="subcellular location">
    <subcellularLocation>
        <location evidence="9">Cytoplasm</location>
    </subcellularLocation>
</comment>
<keyword evidence="6 9" id="KW-0808">Transferase</keyword>
<comment type="similarity">
    <text evidence="3 9">Belongs to the EPSP synthase family.</text>
</comment>
<evidence type="ECO:0000256" key="7">
    <source>
        <dbReference type="ARBA" id="ARBA00023141"/>
    </source>
</evidence>
<protein>
    <recommendedName>
        <fullName evidence="9">3-phosphoshikimate 1-carboxyvinyltransferase</fullName>
        <ecNumber evidence="9">2.5.1.19</ecNumber>
    </recommendedName>
    <alternativeName>
        <fullName evidence="9">5-enolpyruvylshikimate-3-phosphate synthase</fullName>
        <shortName evidence="9">EPSP synthase</shortName>
        <shortName evidence="9">EPSPS</shortName>
    </alternativeName>
</protein>
<feature type="binding site" evidence="9">
    <location>
        <position position="399"/>
    </location>
    <ligand>
        <name>phosphoenolpyruvate</name>
        <dbReference type="ChEBI" id="CHEBI:58702"/>
    </ligand>
</feature>
<organism evidence="11 12">
    <name type="scientific">Heliorestis convoluta</name>
    <dbReference type="NCBI Taxonomy" id="356322"/>
    <lineage>
        <taxon>Bacteria</taxon>
        <taxon>Bacillati</taxon>
        <taxon>Bacillota</taxon>
        <taxon>Clostridia</taxon>
        <taxon>Eubacteriales</taxon>
        <taxon>Heliobacteriaceae</taxon>
        <taxon>Heliorestis</taxon>
    </lineage>
</organism>
<evidence type="ECO:0000256" key="2">
    <source>
        <dbReference type="ARBA" id="ARBA00004811"/>
    </source>
</evidence>
<keyword evidence="5 9" id="KW-0028">Amino-acid biosynthesis</keyword>
<dbReference type="UniPathway" id="UPA00053">
    <property type="reaction ID" value="UER00089"/>
</dbReference>
<proteinExistence type="inferred from homology"/>
<feature type="binding site" evidence="9">
    <location>
        <position position="29"/>
    </location>
    <ligand>
        <name>3-phosphoshikimate</name>
        <dbReference type="ChEBI" id="CHEBI:145989"/>
    </ligand>
</feature>
<feature type="binding site" evidence="9">
    <location>
        <position position="125"/>
    </location>
    <ligand>
        <name>phosphoenolpyruvate</name>
        <dbReference type="ChEBI" id="CHEBI:58702"/>
    </ligand>
</feature>
<dbReference type="Pfam" id="PF00275">
    <property type="entry name" value="EPSP_synthase"/>
    <property type="match status" value="1"/>
</dbReference>
<gene>
    <name evidence="9 11" type="primary">aroA</name>
    <name evidence="11" type="ORF">FTV88_1635</name>
</gene>
<feature type="binding site" evidence="9">
    <location>
        <position position="174"/>
    </location>
    <ligand>
        <name>phosphoenolpyruvate</name>
        <dbReference type="ChEBI" id="CHEBI:58702"/>
    </ligand>
</feature>
<feature type="binding site" evidence="9">
    <location>
        <position position="24"/>
    </location>
    <ligand>
        <name>3-phosphoshikimate</name>
        <dbReference type="ChEBI" id="CHEBI:145989"/>
    </ligand>
</feature>